<keyword evidence="1" id="KW-0560">Oxidoreductase</keyword>
<evidence type="ECO:0000313" key="1">
    <source>
        <dbReference type="EMBL" id="CAB9512171.1"/>
    </source>
</evidence>
<sequence>MTVDKELRRQEYAKAEEYVISVYETSAPPYEQSKIEEMLEHTSALAPHVQLDRMWMERLLQKLAHRRPEIHVPERSPEEWTKLFPRYPTTDDAFVMSLEATEHDKIRETLNKYGLVVVKAFDTEVCEKTIEAMFDEINDLAAERAATAGRPAPTPVNPYKQWTWVDSNWPSERKFLIPRPAFHPQAFENRVAPHVYQLFAALWGEDRLRVSIDNWGATRGSRNLNLNQETTTSSGEDATIELTDKPRWGKGITPHWDYNPWLWVDEVERQGRNPGYQAVVALNEHRPGMGCHYTLPGGTAFMSQWCQEHGCPSNVNMKRTSHRPPETDPIRQHMQEIPLRRGEMIIWTWGQLHATAENVSDKMRLHQYIRFFPAAETGDRFYEEHDRYAPRRVLRNYGKDEAVPSLAALPESLGQLGRRLVGLEEWP</sequence>
<protein>
    <submittedName>
        <fullName evidence="1">Phytanoyl-CoA dioxygenase (PhyH)</fullName>
    </submittedName>
</protein>
<dbReference type="EMBL" id="CAICTM010000521">
    <property type="protein sequence ID" value="CAB9512171.1"/>
    <property type="molecule type" value="Genomic_DNA"/>
</dbReference>
<gene>
    <name evidence="1" type="ORF">SEMRO_522_G159580.1</name>
</gene>
<proteinExistence type="predicted"/>
<dbReference type="Gene3D" id="2.60.120.620">
    <property type="entry name" value="q2cbj1_9rhob like domain"/>
    <property type="match status" value="1"/>
</dbReference>
<dbReference type="PANTHER" id="PTHR31630">
    <property type="entry name" value="PHYTANOYL-COA DIOXYGENASE-RELATED-RELATED"/>
    <property type="match status" value="1"/>
</dbReference>
<keyword evidence="1" id="KW-0223">Dioxygenase</keyword>
<dbReference type="OrthoDB" id="2328924at2759"/>
<comment type="caution">
    <text evidence="1">The sequence shown here is derived from an EMBL/GenBank/DDBJ whole genome shotgun (WGS) entry which is preliminary data.</text>
</comment>
<evidence type="ECO:0000313" key="2">
    <source>
        <dbReference type="Proteomes" id="UP001153069"/>
    </source>
</evidence>
<dbReference type="SUPFAM" id="SSF51197">
    <property type="entry name" value="Clavaminate synthase-like"/>
    <property type="match status" value="1"/>
</dbReference>
<dbReference type="Proteomes" id="UP001153069">
    <property type="component" value="Unassembled WGS sequence"/>
</dbReference>
<keyword evidence="2" id="KW-1185">Reference proteome</keyword>
<name>A0A9N8HFF9_9STRA</name>
<accession>A0A9N8HFF9</accession>
<organism evidence="1 2">
    <name type="scientific">Seminavis robusta</name>
    <dbReference type="NCBI Taxonomy" id="568900"/>
    <lineage>
        <taxon>Eukaryota</taxon>
        <taxon>Sar</taxon>
        <taxon>Stramenopiles</taxon>
        <taxon>Ochrophyta</taxon>
        <taxon>Bacillariophyta</taxon>
        <taxon>Bacillariophyceae</taxon>
        <taxon>Bacillariophycidae</taxon>
        <taxon>Naviculales</taxon>
        <taxon>Naviculaceae</taxon>
        <taxon>Seminavis</taxon>
    </lineage>
</organism>
<reference evidence="1" key="1">
    <citation type="submission" date="2020-06" db="EMBL/GenBank/DDBJ databases">
        <authorList>
            <consortium name="Plant Systems Biology data submission"/>
        </authorList>
    </citation>
    <scope>NUCLEOTIDE SEQUENCE</scope>
    <source>
        <strain evidence="1">D6</strain>
    </source>
</reference>
<dbReference type="AlphaFoldDB" id="A0A9N8HFF9"/>
<dbReference type="GO" id="GO:0051213">
    <property type="term" value="F:dioxygenase activity"/>
    <property type="evidence" value="ECO:0007669"/>
    <property type="project" value="UniProtKB-KW"/>
</dbReference>